<evidence type="ECO:0000256" key="1">
    <source>
        <dbReference type="ARBA" id="ARBA00005953"/>
    </source>
</evidence>
<dbReference type="PANTHER" id="PTHR31793">
    <property type="entry name" value="4-HYDROXYBENZOYL-COA THIOESTERASE FAMILY MEMBER"/>
    <property type="match status" value="1"/>
</dbReference>
<dbReference type="InterPro" id="IPR050563">
    <property type="entry name" value="4-hydroxybenzoyl-CoA_TE"/>
</dbReference>
<comment type="similarity">
    <text evidence="1">Belongs to the 4-hydroxybenzoyl-CoA thioesterase family.</text>
</comment>
<dbReference type="InterPro" id="IPR029069">
    <property type="entry name" value="HotDog_dom_sf"/>
</dbReference>
<evidence type="ECO:0000313" key="4">
    <source>
        <dbReference type="Proteomes" id="UP001221217"/>
    </source>
</evidence>
<dbReference type="EMBL" id="JAQQAL010000027">
    <property type="protein sequence ID" value="MDC7227524.1"/>
    <property type="molecule type" value="Genomic_DNA"/>
</dbReference>
<dbReference type="CDD" id="cd00586">
    <property type="entry name" value="4HBT"/>
    <property type="match status" value="1"/>
</dbReference>
<keyword evidence="2" id="KW-0378">Hydrolase</keyword>
<protein>
    <submittedName>
        <fullName evidence="3">Thioesterase family protein</fullName>
    </submittedName>
</protein>
<dbReference type="NCBIfam" id="TIGR00051">
    <property type="entry name" value="YbgC/FadM family acyl-CoA thioesterase"/>
    <property type="match status" value="1"/>
</dbReference>
<dbReference type="PIRSF" id="PIRSF003230">
    <property type="entry name" value="YbgC"/>
    <property type="match status" value="1"/>
</dbReference>
<dbReference type="Pfam" id="PF13279">
    <property type="entry name" value="4HBT_2"/>
    <property type="match status" value="1"/>
</dbReference>
<proteinExistence type="inferred from homology"/>
<name>A0AAJ1MPB8_9SPIO</name>
<accession>A0AAJ1MPB8</accession>
<reference evidence="3 4" key="1">
    <citation type="submission" date="2022-12" db="EMBL/GenBank/DDBJ databases">
        <title>Metagenome assembled genome from gulf of manar.</title>
        <authorList>
            <person name="Kohli P."/>
            <person name="Pk S."/>
            <person name="Venkata Ramana C."/>
            <person name="Sasikala C."/>
        </authorList>
    </citation>
    <scope>NUCLEOTIDE SEQUENCE [LARGE SCALE GENOMIC DNA]</scope>
    <source>
        <strain evidence="3">JB008</strain>
    </source>
</reference>
<sequence>MSYTDIIVRYAETDQMGIVHHSVYPVWFEAARTDMMEQAGYSYARMEREGIMLPLSHLECDYKGGVRYGETVTIRCFIEKLTIARLCLGYEVRRKGEDGVLCSGTTVHGWTDTDLHVINLKKKAPELFEFLEKM</sequence>
<evidence type="ECO:0000313" key="3">
    <source>
        <dbReference type="EMBL" id="MDC7227524.1"/>
    </source>
</evidence>
<comment type="caution">
    <text evidence="3">The sequence shown here is derived from an EMBL/GenBank/DDBJ whole genome shotgun (WGS) entry which is preliminary data.</text>
</comment>
<evidence type="ECO:0000256" key="2">
    <source>
        <dbReference type="ARBA" id="ARBA00022801"/>
    </source>
</evidence>
<dbReference type="Gene3D" id="3.10.129.10">
    <property type="entry name" value="Hotdog Thioesterase"/>
    <property type="match status" value="1"/>
</dbReference>
<dbReference type="Proteomes" id="UP001221217">
    <property type="component" value="Unassembled WGS sequence"/>
</dbReference>
<dbReference type="AlphaFoldDB" id="A0AAJ1MPB8"/>
<dbReference type="PANTHER" id="PTHR31793:SF27">
    <property type="entry name" value="NOVEL THIOESTERASE SUPERFAMILY DOMAIN AND SAPOSIN A-TYPE DOMAIN CONTAINING PROTEIN (0610012H03RIK)"/>
    <property type="match status" value="1"/>
</dbReference>
<gene>
    <name evidence="3" type="ORF">PQJ61_12235</name>
</gene>
<dbReference type="InterPro" id="IPR006684">
    <property type="entry name" value="YbgC/YbaW"/>
</dbReference>
<dbReference type="SUPFAM" id="SSF54637">
    <property type="entry name" value="Thioesterase/thiol ester dehydrase-isomerase"/>
    <property type="match status" value="1"/>
</dbReference>
<dbReference type="GO" id="GO:0047617">
    <property type="term" value="F:fatty acyl-CoA hydrolase activity"/>
    <property type="evidence" value="ECO:0007669"/>
    <property type="project" value="TreeGrafter"/>
</dbReference>
<organism evidence="3 4">
    <name type="scientific">Candidatus Thalassospirochaeta sargassi</name>
    <dbReference type="NCBI Taxonomy" id="3119039"/>
    <lineage>
        <taxon>Bacteria</taxon>
        <taxon>Pseudomonadati</taxon>
        <taxon>Spirochaetota</taxon>
        <taxon>Spirochaetia</taxon>
        <taxon>Spirochaetales</taxon>
        <taxon>Spirochaetaceae</taxon>
        <taxon>Candidatus Thalassospirochaeta</taxon>
    </lineage>
</organism>